<name>A0A6L6LWV7_9FIRM</name>
<evidence type="ECO:0000313" key="2">
    <source>
        <dbReference type="EMBL" id="MTS29276.1"/>
    </source>
</evidence>
<dbReference type="Proteomes" id="UP000472755">
    <property type="component" value="Unassembled WGS sequence"/>
</dbReference>
<feature type="domain" description="N-acetyltransferase" evidence="1">
    <location>
        <begin position="10"/>
        <end position="169"/>
    </location>
</feature>
<dbReference type="Gene3D" id="3.40.630.30">
    <property type="match status" value="1"/>
</dbReference>
<dbReference type="EMBL" id="WMZU01000064">
    <property type="protein sequence ID" value="MTS29276.1"/>
    <property type="molecule type" value="Genomic_DNA"/>
</dbReference>
<evidence type="ECO:0000259" key="1">
    <source>
        <dbReference type="PROSITE" id="PS51186"/>
    </source>
</evidence>
<evidence type="ECO:0000313" key="3">
    <source>
        <dbReference type="Proteomes" id="UP000472755"/>
    </source>
</evidence>
<comment type="caution">
    <text evidence="2">The sequence shown here is derived from an EMBL/GenBank/DDBJ whole genome shotgun (WGS) entry which is preliminary data.</text>
</comment>
<dbReference type="AlphaFoldDB" id="A0A6L6LWV7"/>
<dbReference type="InterPro" id="IPR000182">
    <property type="entry name" value="GNAT_dom"/>
</dbReference>
<dbReference type="Pfam" id="PF00583">
    <property type="entry name" value="Acetyltransf_1"/>
    <property type="match status" value="1"/>
</dbReference>
<dbReference type="GO" id="GO:0016747">
    <property type="term" value="F:acyltransferase activity, transferring groups other than amino-acyl groups"/>
    <property type="evidence" value="ECO:0007669"/>
    <property type="project" value="InterPro"/>
</dbReference>
<reference evidence="2 3" key="1">
    <citation type="journal article" date="2019" name="Nat. Med.">
        <title>A library of human gut bacterial isolates paired with longitudinal multiomics data enables mechanistic microbiome research.</title>
        <authorList>
            <person name="Poyet M."/>
            <person name="Groussin M."/>
            <person name="Gibbons S.M."/>
            <person name="Avila-Pacheco J."/>
            <person name="Jiang X."/>
            <person name="Kearney S.M."/>
            <person name="Perrotta A.R."/>
            <person name="Berdy B."/>
            <person name="Zhao S."/>
            <person name="Lieberman T.D."/>
            <person name="Swanson P.K."/>
            <person name="Smith M."/>
            <person name="Roesemann S."/>
            <person name="Alexander J.E."/>
            <person name="Rich S.A."/>
            <person name="Livny J."/>
            <person name="Vlamakis H."/>
            <person name="Clish C."/>
            <person name="Bullock K."/>
            <person name="Deik A."/>
            <person name="Scott J."/>
            <person name="Pierce K.A."/>
            <person name="Xavier R.J."/>
            <person name="Alm E.J."/>
        </authorList>
    </citation>
    <scope>NUCLEOTIDE SEQUENCE [LARGE SCALE GENOMIC DNA]</scope>
    <source>
        <strain evidence="2 3">BIOML-A4</strain>
    </source>
</reference>
<proteinExistence type="predicted"/>
<accession>A0A6L6LWV7</accession>
<dbReference type="PROSITE" id="PS51186">
    <property type="entry name" value="GNAT"/>
    <property type="match status" value="1"/>
</dbReference>
<keyword evidence="2" id="KW-0808">Transferase</keyword>
<gene>
    <name evidence="2" type="ORF">GMD59_18635</name>
</gene>
<protein>
    <submittedName>
        <fullName evidence="2">GNAT family N-acetyltransferase</fullName>
    </submittedName>
</protein>
<dbReference type="InterPro" id="IPR016181">
    <property type="entry name" value="Acyl_CoA_acyltransferase"/>
</dbReference>
<organism evidence="2 3">
    <name type="scientific">Ruthenibacterium lactatiformans</name>
    <dbReference type="NCBI Taxonomy" id="1550024"/>
    <lineage>
        <taxon>Bacteria</taxon>
        <taxon>Bacillati</taxon>
        <taxon>Bacillota</taxon>
        <taxon>Clostridia</taxon>
        <taxon>Eubacteriales</taxon>
        <taxon>Oscillospiraceae</taxon>
        <taxon>Ruthenibacterium</taxon>
    </lineage>
</organism>
<dbReference type="SUPFAM" id="SSF55729">
    <property type="entry name" value="Acyl-CoA N-acyltransferases (Nat)"/>
    <property type="match status" value="1"/>
</dbReference>
<sequence>MEEFMRNTKVTLVPLTEDDREQFILDNQWAFKYGAMMEFGERDDHIDDDGEIISRETIERCIDDANNETYRIVYGGKNVGGVILKINNETHHNELEILFTLPDEHSKGIGYGAWQAVEALHPETEVWMTCTPYFEKRNIHFYVNKCGFRIDQFWCEYFQPDHTMPQEDNHDDEGPDEMFRFIKVMK</sequence>